<dbReference type="Proteomes" id="UP000701853">
    <property type="component" value="Chromosome 8"/>
</dbReference>
<accession>A0A8J5YGL5</accession>
<dbReference type="AlphaFoldDB" id="A0A8J5YGL5"/>
<gene>
    <name evidence="1" type="ORF">CXB51_021412</name>
</gene>
<proteinExistence type="predicted"/>
<name>A0A8J5YGL5_9ROSI</name>
<reference evidence="1 2" key="1">
    <citation type="journal article" date="2021" name="bioRxiv">
        <title>The Gossypium anomalum genome as a resource for cotton improvement and evolutionary analysis of hybrid incompatibility.</title>
        <authorList>
            <person name="Grover C.E."/>
            <person name="Yuan D."/>
            <person name="Arick M.A."/>
            <person name="Miller E.R."/>
            <person name="Hu G."/>
            <person name="Peterson D.G."/>
            <person name="Wendel J.F."/>
            <person name="Udall J.A."/>
        </authorList>
    </citation>
    <scope>NUCLEOTIDE SEQUENCE [LARGE SCALE GENOMIC DNA]</scope>
    <source>
        <strain evidence="1">JFW-Udall</strain>
        <tissue evidence="1">Leaf</tissue>
    </source>
</reference>
<evidence type="ECO:0000313" key="1">
    <source>
        <dbReference type="EMBL" id="KAG8484859.1"/>
    </source>
</evidence>
<comment type="caution">
    <text evidence="1">The sequence shown here is derived from an EMBL/GenBank/DDBJ whole genome shotgun (WGS) entry which is preliminary data.</text>
</comment>
<organism evidence="1 2">
    <name type="scientific">Gossypium anomalum</name>
    <dbReference type="NCBI Taxonomy" id="47600"/>
    <lineage>
        <taxon>Eukaryota</taxon>
        <taxon>Viridiplantae</taxon>
        <taxon>Streptophyta</taxon>
        <taxon>Embryophyta</taxon>
        <taxon>Tracheophyta</taxon>
        <taxon>Spermatophyta</taxon>
        <taxon>Magnoliopsida</taxon>
        <taxon>eudicotyledons</taxon>
        <taxon>Gunneridae</taxon>
        <taxon>Pentapetalae</taxon>
        <taxon>rosids</taxon>
        <taxon>malvids</taxon>
        <taxon>Malvales</taxon>
        <taxon>Malvaceae</taxon>
        <taxon>Malvoideae</taxon>
        <taxon>Gossypium</taxon>
    </lineage>
</organism>
<sequence length="67" mass="7632">MTMKMTIAYVYCCHCLHYSKAAIEANFLHYPDHRSPDSSGQRPTSISSSTLSIHLDTIDTILFLYYA</sequence>
<protein>
    <submittedName>
        <fullName evidence="1">Uncharacterized protein</fullName>
    </submittedName>
</protein>
<dbReference type="EMBL" id="JAHUZN010000008">
    <property type="protein sequence ID" value="KAG8484859.1"/>
    <property type="molecule type" value="Genomic_DNA"/>
</dbReference>
<dbReference type="OrthoDB" id="945324at2759"/>
<evidence type="ECO:0000313" key="2">
    <source>
        <dbReference type="Proteomes" id="UP000701853"/>
    </source>
</evidence>
<keyword evidence="2" id="KW-1185">Reference proteome</keyword>